<comment type="similarity">
    <text evidence="3">Belongs to the cytochrome P450 family.</text>
</comment>
<protein>
    <recommendedName>
        <fullName evidence="12">Cytochrome P450</fullName>
    </recommendedName>
</protein>
<dbReference type="InterPro" id="IPR050121">
    <property type="entry name" value="Cytochrome_P450_monoxygenase"/>
</dbReference>
<dbReference type="AlphaFoldDB" id="A0A4Y9ZXC0"/>
<comment type="caution">
    <text evidence="10">The sequence shown here is derived from an EMBL/GenBank/DDBJ whole genome shotgun (WGS) entry which is preliminary data.</text>
</comment>
<keyword evidence="11" id="KW-1185">Reference proteome</keyword>
<accession>A0A4Y9ZXC0</accession>
<comment type="cofactor">
    <cofactor evidence="1 9">
        <name>heme</name>
        <dbReference type="ChEBI" id="CHEBI:30413"/>
    </cofactor>
</comment>
<evidence type="ECO:0000256" key="1">
    <source>
        <dbReference type="ARBA" id="ARBA00001971"/>
    </source>
</evidence>
<name>A0A4Y9ZXC0_9AGAM</name>
<dbReference type="PANTHER" id="PTHR24305">
    <property type="entry name" value="CYTOCHROME P450"/>
    <property type="match status" value="1"/>
</dbReference>
<evidence type="ECO:0000313" key="11">
    <source>
        <dbReference type="Proteomes" id="UP000298061"/>
    </source>
</evidence>
<evidence type="ECO:0000256" key="4">
    <source>
        <dbReference type="ARBA" id="ARBA00022617"/>
    </source>
</evidence>
<keyword evidence="7 9" id="KW-0408">Iron</keyword>
<dbReference type="Pfam" id="PF00067">
    <property type="entry name" value="p450"/>
    <property type="match status" value="1"/>
</dbReference>
<keyword evidence="4 9" id="KW-0349">Heme</keyword>
<evidence type="ECO:0008006" key="12">
    <source>
        <dbReference type="Google" id="ProtNLM"/>
    </source>
</evidence>
<reference evidence="10 11" key="1">
    <citation type="submission" date="2019-02" db="EMBL/GenBank/DDBJ databases">
        <title>Genome sequencing of the rare red list fungi Hericium alpestre (H. flagellum).</title>
        <authorList>
            <person name="Buettner E."/>
            <person name="Kellner H."/>
        </authorList>
    </citation>
    <scope>NUCLEOTIDE SEQUENCE [LARGE SCALE GENOMIC DNA]</scope>
    <source>
        <strain evidence="10 11">DSM 108284</strain>
    </source>
</reference>
<evidence type="ECO:0000256" key="9">
    <source>
        <dbReference type="PIRSR" id="PIRSR602403-1"/>
    </source>
</evidence>
<dbReference type="CDD" id="cd11069">
    <property type="entry name" value="CYP_FUM15-like"/>
    <property type="match status" value="1"/>
</dbReference>
<dbReference type="PANTHER" id="PTHR24305:SF166">
    <property type="entry name" value="CYTOCHROME P450 12A4, MITOCHONDRIAL-RELATED"/>
    <property type="match status" value="1"/>
</dbReference>
<dbReference type="STRING" id="135208.A0A4Y9ZXC0"/>
<dbReference type="Gene3D" id="1.10.630.10">
    <property type="entry name" value="Cytochrome P450"/>
    <property type="match status" value="1"/>
</dbReference>
<dbReference type="OrthoDB" id="1470350at2759"/>
<evidence type="ECO:0000256" key="6">
    <source>
        <dbReference type="ARBA" id="ARBA00023002"/>
    </source>
</evidence>
<dbReference type="InterPro" id="IPR002403">
    <property type="entry name" value="Cyt_P450_E_grp-IV"/>
</dbReference>
<proteinExistence type="inferred from homology"/>
<evidence type="ECO:0000256" key="5">
    <source>
        <dbReference type="ARBA" id="ARBA00022723"/>
    </source>
</evidence>
<evidence type="ECO:0000256" key="3">
    <source>
        <dbReference type="ARBA" id="ARBA00010617"/>
    </source>
</evidence>
<dbReference type="GO" id="GO:0020037">
    <property type="term" value="F:heme binding"/>
    <property type="evidence" value="ECO:0007669"/>
    <property type="project" value="InterPro"/>
</dbReference>
<keyword evidence="8" id="KW-0503">Monooxygenase</keyword>
<dbReference type="SUPFAM" id="SSF48264">
    <property type="entry name" value="Cytochrome P450"/>
    <property type="match status" value="1"/>
</dbReference>
<evidence type="ECO:0000256" key="2">
    <source>
        <dbReference type="ARBA" id="ARBA00005179"/>
    </source>
</evidence>
<dbReference type="PRINTS" id="PR00385">
    <property type="entry name" value="P450"/>
</dbReference>
<keyword evidence="6" id="KW-0560">Oxidoreductase</keyword>
<dbReference type="GO" id="GO:0016705">
    <property type="term" value="F:oxidoreductase activity, acting on paired donors, with incorporation or reduction of molecular oxygen"/>
    <property type="evidence" value="ECO:0007669"/>
    <property type="project" value="InterPro"/>
</dbReference>
<keyword evidence="5 9" id="KW-0479">Metal-binding</keyword>
<comment type="pathway">
    <text evidence="2">Secondary metabolite biosynthesis.</text>
</comment>
<dbReference type="Proteomes" id="UP000298061">
    <property type="component" value="Unassembled WGS sequence"/>
</dbReference>
<gene>
    <name evidence="10" type="ORF">EWM64_g4774</name>
</gene>
<evidence type="ECO:0000313" key="10">
    <source>
        <dbReference type="EMBL" id="TFY79235.1"/>
    </source>
</evidence>
<dbReference type="EMBL" id="SFCI01000535">
    <property type="protein sequence ID" value="TFY79235.1"/>
    <property type="molecule type" value="Genomic_DNA"/>
</dbReference>
<dbReference type="InterPro" id="IPR001128">
    <property type="entry name" value="Cyt_P450"/>
</dbReference>
<sequence>MTEKFGHVARLRGGIFGLQKDALYIADPLALNSVLVRDQDNFTESTEFSGLFGVIHHGSSLASVTGPDHKKQRRILNPIFTAKFVSKLAPVFYGVSHQLRDKLADDVRSHPDGRTVDILDYLTRAALEMISQGGIGHTFHSFDEQSREFEEFHHALQTVLPTAGRLFFVLPFLESWRKLKPIWLRHLLAGAVGYLPWPSARQFKWAIDTMHVRCRVLFYQKRAMLEGGRVSDTKGSTGIGKDLVTVLMSANADAGDGDKMPDGDIIANMSSIVLGGQETTSGALSRLLCLMVQDVDLQARLRAEVTGAYATTADNYLSYKELNSLPVLDAVCREALRLYSPVTFVWRETKEDCVVPLQFPLRDTSGAEIREVLVTKGTSVYIGLAAANRSAAIWGEDVNELRPERWLGKNIADATSNGVKMPGIFSNIMTFLGGGRACPGMKFALLEIKIVLSVLLAEFEFQAVPEEIDWRQGITVVPYVKGKERQGPSVPMTVKIM</sequence>
<dbReference type="GO" id="GO:0004497">
    <property type="term" value="F:monooxygenase activity"/>
    <property type="evidence" value="ECO:0007669"/>
    <property type="project" value="UniProtKB-KW"/>
</dbReference>
<organism evidence="10 11">
    <name type="scientific">Hericium alpestre</name>
    <dbReference type="NCBI Taxonomy" id="135208"/>
    <lineage>
        <taxon>Eukaryota</taxon>
        <taxon>Fungi</taxon>
        <taxon>Dikarya</taxon>
        <taxon>Basidiomycota</taxon>
        <taxon>Agaricomycotina</taxon>
        <taxon>Agaricomycetes</taxon>
        <taxon>Russulales</taxon>
        <taxon>Hericiaceae</taxon>
        <taxon>Hericium</taxon>
    </lineage>
</organism>
<evidence type="ECO:0000256" key="7">
    <source>
        <dbReference type="ARBA" id="ARBA00023004"/>
    </source>
</evidence>
<dbReference type="GO" id="GO:0005506">
    <property type="term" value="F:iron ion binding"/>
    <property type="evidence" value="ECO:0007669"/>
    <property type="project" value="InterPro"/>
</dbReference>
<dbReference type="InterPro" id="IPR036396">
    <property type="entry name" value="Cyt_P450_sf"/>
</dbReference>
<feature type="binding site" description="axial binding residue" evidence="9">
    <location>
        <position position="438"/>
    </location>
    <ligand>
        <name>heme</name>
        <dbReference type="ChEBI" id="CHEBI:30413"/>
    </ligand>
    <ligandPart>
        <name>Fe</name>
        <dbReference type="ChEBI" id="CHEBI:18248"/>
    </ligandPart>
</feature>
<dbReference type="PRINTS" id="PR00465">
    <property type="entry name" value="EP450IV"/>
</dbReference>
<evidence type="ECO:0000256" key="8">
    <source>
        <dbReference type="ARBA" id="ARBA00023033"/>
    </source>
</evidence>